<dbReference type="EMBL" id="NRJF01000041">
    <property type="protein sequence ID" value="RIY37493.1"/>
    <property type="molecule type" value="Genomic_DNA"/>
</dbReference>
<dbReference type="PANTHER" id="PTHR30290">
    <property type="entry name" value="PERIPLASMIC BINDING COMPONENT OF ABC TRANSPORTER"/>
    <property type="match status" value="1"/>
</dbReference>
<dbReference type="OrthoDB" id="9801912at2"/>
<evidence type="ECO:0000313" key="3">
    <source>
        <dbReference type="EMBL" id="RIY37493.1"/>
    </source>
</evidence>
<dbReference type="PROSITE" id="PS51257">
    <property type="entry name" value="PROKAR_LIPOPROTEIN"/>
    <property type="match status" value="1"/>
</dbReference>
<feature type="chain" id="PRO_5017256631" description="Solute-binding protein family 5 domain-containing protein" evidence="1">
    <location>
        <begin position="21"/>
        <end position="518"/>
    </location>
</feature>
<dbReference type="GO" id="GO:0015833">
    <property type="term" value="P:peptide transport"/>
    <property type="evidence" value="ECO:0007669"/>
    <property type="project" value="TreeGrafter"/>
</dbReference>
<accession>A0A3A1YGX6</accession>
<dbReference type="RefSeq" id="WP_119534251.1">
    <property type="nucleotide sequence ID" value="NZ_NRJF01000041.1"/>
</dbReference>
<evidence type="ECO:0000259" key="2">
    <source>
        <dbReference type="Pfam" id="PF00496"/>
    </source>
</evidence>
<protein>
    <recommendedName>
        <fullName evidence="2">Solute-binding protein family 5 domain-containing protein</fullName>
    </recommendedName>
</protein>
<comment type="caution">
    <text evidence="3">The sequence shown here is derived from an EMBL/GenBank/DDBJ whole genome shotgun (WGS) entry which is preliminary data.</text>
</comment>
<organism evidence="3 4">
    <name type="scientific">Psittacicella gerlachiana</name>
    <dbReference type="NCBI Taxonomy" id="2028574"/>
    <lineage>
        <taxon>Bacteria</taxon>
        <taxon>Pseudomonadati</taxon>
        <taxon>Pseudomonadota</taxon>
        <taxon>Gammaproteobacteria</taxon>
        <taxon>Pasteurellales</taxon>
        <taxon>Psittacicellaceae</taxon>
        <taxon>Psittacicella</taxon>
    </lineage>
</organism>
<name>A0A3A1YGX6_9GAMM</name>
<dbReference type="GO" id="GO:0043190">
    <property type="term" value="C:ATP-binding cassette (ABC) transporter complex"/>
    <property type="evidence" value="ECO:0007669"/>
    <property type="project" value="InterPro"/>
</dbReference>
<gene>
    <name evidence="3" type="ORF">CKF59_01675</name>
</gene>
<dbReference type="Proteomes" id="UP000265964">
    <property type="component" value="Unassembled WGS sequence"/>
</dbReference>
<dbReference type="GO" id="GO:1904680">
    <property type="term" value="F:peptide transmembrane transporter activity"/>
    <property type="evidence" value="ECO:0007669"/>
    <property type="project" value="TreeGrafter"/>
</dbReference>
<feature type="signal peptide" evidence="1">
    <location>
        <begin position="1"/>
        <end position="20"/>
    </location>
</feature>
<proteinExistence type="predicted"/>
<dbReference type="InterPro" id="IPR039424">
    <property type="entry name" value="SBP_5"/>
</dbReference>
<reference evidence="3 4" key="1">
    <citation type="submission" date="2017-08" db="EMBL/GenBank/DDBJ databases">
        <title>Reclassification of Bisgaard taxon 37 and 44.</title>
        <authorList>
            <person name="Christensen H."/>
        </authorList>
    </citation>
    <scope>NUCLEOTIDE SEQUENCE [LARGE SCALE GENOMIC DNA]</scope>
    <source>
        <strain evidence="3 4">EEAB3T1</strain>
    </source>
</reference>
<evidence type="ECO:0000313" key="4">
    <source>
        <dbReference type="Proteomes" id="UP000265964"/>
    </source>
</evidence>
<dbReference type="AlphaFoldDB" id="A0A3A1YGX6"/>
<dbReference type="InterPro" id="IPR030678">
    <property type="entry name" value="Peptide/Ni-bd"/>
</dbReference>
<dbReference type="SUPFAM" id="SSF53850">
    <property type="entry name" value="Periplasmic binding protein-like II"/>
    <property type="match status" value="1"/>
</dbReference>
<dbReference type="Gene3D" id="3.40.190.10">
    <property type="entry name" value="Periplasmic binding protein-like II"/>
    <property type="match status" value="1"/>
</dbReference>
<dbReference type="PIRSF" id="PIRSF002741">
    <property type="entry name" value="MppA"/>
    <property type="match status" value="1"/>
</dbReference>
<dbReference type="PANTHER" id="PTHR30290:SF83">
    <property type="entry name" value="ABC TRANSPORTER SUBSTRATE-BINDING PROTEIN"/>
    <property type="match status" value="1"/>
</dbReference>
<keyword evidence="4" id="KW-1185">Reference proteome</keyword>
<dbReference type="GO" id="GO:0030288">
    <property type="term" value="C:outer membrane-bounded periplasmic space"/>
    <property type="evidence" value="ECO:0007669"/>
    <property type="project" value="UniProtKB-ARBA"/>
</dbReference>
<dbReference type="InterPro" id="IPR000914">
    <property type="entry name" value="SBP_5_dom"/>
</dbReference>
<keyword evidence="1" id="KW-0732">Signal</keyword>
<feature type="domain" description="Solute-binding protein family 5" evidence="2">
    <location>
        <begin position="74"/>
        <end position="428"/>
    </location>
</feature>
<evidence type="ECO:0000256" key="1">
    <source>
        <dbReference type="SAM" id="SignalP"/>
    </source>
</evidence>
<dbReference type="Gene3D" id="3.10.105.10">
    <property type="entry name" value="Dipeptide-binding Protein, Domain 3"/>
    <property type="match status" value="1"/>
</dbReference>
<dbReference type="Pfam" id="PF00496">
    <property type="entry name" value="SBP_bac_5"/>
    <property type="match status" value="1"/>
</dbReference>
<sequence length="518" mass="57234">MLKKLIFCSGLIASVLTLSACDKQTASTEVEQNRPLQVTAQWEINSLDPAKVGYVFHALQLVETLVETDSQGNLVPGLALSWQPEEQAKVWVVKLRPQVKFHDGTLLDAQTVKQSLEIALSKPTLLQNAKITQIVVRDALTLEFRLEQSLTSFPAYLAHTSTVILAPSSFATTQEVTQIVGTGPYKVESIEIPQKVTARAFADYWGDKAIIEQVNYLANSRAETRTLLVQSDPSYLVYNLDYASAQRLRANPKVVVQSKPIARTIQLKLNLAHPFLEDVEVRQVLSQAIDRTAIATSLLGIPQGQAYQILPPAYPAWQVTPATAAPDYQALQQKLSQLGWKLNEQQQLVNAQGQEFIVTLRTFPDRAELPLIATALQDQWQKLGIKVNVAIGNASEIASGHQDGSLELALYSRNYGSLPDPTGVLGQDYKVGGADWGAMNWQQAASFQAKLASYTSASTSESEQKLLREQIIQQLNEQLPMIPIVYALVNVAHGPALGGLELDPFERTYYLSKLYWLK</sequence>